<gene>
    <name evidence="2" type="ORF">E2605_06895</name>
</gene>
<feature type="chain" id="PRO_5021492807" description="DUF3829 domain-containing protein" evidence="1">
    <location>
        <begin position="22"/>
        <end position="313"/>
    </location>
</feature>
<organism evidence="2 3">
    <name type="scientific">Dysgonomonas capnocytophagoides</name>
    <dbReference type="NCBI Taxonomy" id="45254"/>
    <lineage>
        <taxon>Bacteria</taxon>
        <taxon>Pseudomonadati</taxon>
        <taxon>Bacteroidota</taxon>
        <taxon>Bacteroidia</taxon>
        <taxon>Bacteroidales</taxon>
        <taxon>Dysgonomonadaceae</taxon>
        <taxon>Dysgonomonas</taxon>
    </lineage>
</organism>
<reference evidence="2 3" key="1">
    <citation type="submission" date="2019-03" db="EMBL/GenBank/DDBJ databases">
        <title>San Antonio Military Medical Center submission to MRSN (WRAIR), pending publication.</title>
        <authorList>
            <person name="Blyth D.M."/>
            <person name="Mccarthy S.L."/>
            <person name="Schall S.E."/>
            <person name="Stam J.A."/>
            <person name="Ong A.C."/>
            <person name="Mcgann P.T."/>
        </authorList>
    </citation>
    <scope>NUCLEOTIDE SEQUENCE [LARGE SCALE GENOMIC DNA]</scope>
    <source>
        <strain evidence="2 3">MRSN571793</strain>
    </source>
</reference>
<keyword evidence="3" id="KW-1185">Reference proteome</keyword>
<keyword evidence="1" id="KW-0732">Signal</keyword>
<dbReference type="STRING" id="1121485.GCA_000426485_02385"/>
<comment type="caution">
    <text evidence="2">The sequence shown here is derived from an EMBL/GenBank/DDBJ whole genome shotgun (WGS) entry which is preliminary data.</text>
</comment>
<evidence type="ECO:0000313" key="2">
    <source>
        <dbReference type="EMBL" id="TFD97386.1"/>
    </source>
</evidence>
<dbReference type="Proteomes" id="UP000297861">
    <property type="component" value="Unassembled WGS sequence"/>
</dbReference>
<dbReference type="EMBL" id="SOML01000003">
    <property type="protein sequence ID" value="TFD97386.1"/>
    <property type="molecule type" value="Genomic_DNA"/>
</dbReference>
<dbReference type="RefSeq" id="WP_026626288.1">
    <property type="nucleotide sequence ID" value="NZ_JAWZLG010000100.1"/>
</dbReference>
<feature type="signal peptide" evidence="1">
    <location>
        <begin position="1"/>
        <end position="21"/>
    </location>
</feature>
<evidence type="ECO:0000256" key="1">
    <source>
        <dbReference type="SAM" id="SignalP"/>
    </source>
</evidence>
<dbReference type="OrthoDB" id="9944195at2"/>
<dbReference type="AlphaFoldDB" id="A0A4Y8LA65"/>
<name>A0A4Y8LA65_9BACT</name>
<sequence>MQRLSSIIVLLLASFHLPAQSVSNQNNQAETETLRLTSSISRLSDYNADVIGYYLNKPLYLADFNIHNLKKDINTPLYAIDPKSPSDIENNAAQEYLALKYSTKNSFEKEELVSLVAKAETSTEQVKKSCISLCNYFGDKEYLKDLSFNRYPALRDSLQQSIFSAQAAWRRVSIYNSDVKDMAENIILKSKKASAFIVPMKEDLDKLRKIVSQVYSQDFSVIILKMDITDLQSITEIHKDFSKKDRTKLKDESYINVYNRFYRATDECLAVIKQILNCVEQKKFDAELDSLFDTLNKTFTKVEEDYKLFASQD</sequence>
<protein>
    <recommendedName>
        <fullName evidence="4">DUF3829 domain-containing protein</fullName>
    </recommendedName>
</protein>
<proteinExistence type="predicted"/>
<accession>A0A4Y8LA65</accession>
<evidence type="ECO:0008006" key="4">
    <source>
        <dbReference type="Google" id="ProtNLM"/>
    </source>
</evidence>
<evidence type="ECO:0000313" key="3">
    <source>
        <dbReference type="Proteomes" id="UP000297861"/>
    </source>
</evidence>